<organism evidence="2 3">
    <name type="scientific">Xanthomarina gelatinilytica</name>
    <dbReference type="NCBI Taxonomy" id="1137281"/>
    <lineage>
        <taxon>Bacteria</taxon>
        <taxon>Pseudomonadati</taxon>
        <taxon>Bacteroidota</taxon>
        <taxon>Flavobacteriia</taxon>
        <taxon>Flavobacteriales</taxon>
        <taxon>Flavobacteriaceae</taxon>
        <taxon>Xanthomarina</taxon>
    </lineage>
</organism>
<evidence type="ECO:0000313" key="2">
    <source>
        <dbReference type="EMBL" id="HCY81545.1"/>
    </source>
</evidence>
<dbReference type="EMBL" id="DPRK01000128">
    <property type="protein sequence ID" value="HCY81545.1"/>
    <property type="molecule type" value="Genomic_DNA"/>
</dbReference>
<dbReference type="AlphaFoldDB" id="A0A3D6BU29"/>
<name>A0A3D6BU29_9FLAO</name>
<comment type="caution">
    <text evidence="2">The sequence shown here is derived from an EMBL/GenBank/DDBJ whole genome shotgun (WGS) entry which is preliminary data.</text>
</comment>
<accession>A0A3D6BU29</accession>
<evidence type="ECO:0000256" key="1">
    <source>
        <dbReference type="SAM" id="Coils"/>
    </source>
</evidence>
<reference evidence="2 3" key="1">
    <citation type="journal article" date="2018" name="Nat. Biotechnol.">
        <title>A standardized bacterial taxonomy based on genome phylogeny substantially revises the tree of life.</title>
        <authorList>
            <person name="Parks D.H."/>
            <person name="Chuvochina M."/>
            <person name="Waite D.W."/>
            <person name="Rinke C."/>
            <person name="Skarshewski A."/>
            <person name="Chaumeil P.A."/>
            <person name="Hugenholtz P."/>
        </authorList>
    </citation>
    <scope>NUCLEOTIDE SEQUENCE [LARGE SCALE GENOMIC DNA]</scope>
    <source>
        <strain evidence="2">UBA10227</strain>
    </source>
</reference>
<feature type="coiled-coil region" evidence="1">
    <location>
        <begin position="115"/>
        <end position="142"/>
    </location>
</feature>
<dbReference type="Proteomes" id="UP000263268">
    <property type="component" value="Unassembled WGS sequence"/>
</dbReference>
<evidence type="ECO:0000313" key="3">
    <source>
        <dbReference type="Proteomes" id="UP000263268"/>
    </source>
</evidence>
<keyword evidence="1" id="KW-0175">Coiled coil</keyword>
<gene>
    <name evidence="2" type="ORF">DHV22_08075</name>
</gene>
<protein>
    <submittedName>
        <fullName evidence="2">Uncharacterized protein</fullName>
    </submittedName>
</protein>
<sequence length="172" mass="18946">MSDEVAEFMTLTGKRGKQAIAIQTAYAICKDVDWEKKTMTAIGQSDDLEYYNVRLGNGSIVKKPKPGTLCLIGLIENQAANSFLVDAAEIEEIIITSGETEFTIKEDGFIVKQDGESLKTVLNDLIDKINELNQEVQKIIVIQGTSPSVPDLTQLVLDKTEIKTRLNTILIA</sequence>
<proteinExistence type="predicted"/>